<sequence length="400" mass="44701">MSKKKPLEGIRVLELGNIVAAPFAGKLFSEFGAEVIKVEEPKNGDPLRNWRVMYKDTSVWWHVQSRNKKSITVNLREAEGQEIIKNLTKTADVVLENFKPGTLERWGLGYETLKKVNPSIVLTRISGYGQTGPYREKAGFGSVAEAVGGLRYLTGYPDLPPVRVGIAIGDMVAGLYAVIGTLMALRVRDRDEEKKGQEVDVALYESVFSLLEGMLPEFDLTGEIRERTGSTLPGVAPSNSYLCANGSYVIIGGNGDRIFQRMMTAIGRKDMAEDPKYATNQDRVNNVEYIDSVIESWTKQYPIKEVQRILDEASVPVSPIYSIKDIIEDVHYQSRDMIQEIVLDDGQKIKTPGIVPKLSETPGEIEANGPMLGQHNEEIYKEFLNFSYEDFKRLKEGGII</sequence>
<protein>
    <submittedName>
        <fullName evidence="2">Formyl-coenzyme A transferase</fullName>
    </submittedName>
</protein>
<dbReference type="EMBL" id="CDGG01000001">
    <property type="protein sequence ID" value="CEI82933.1"/>
    <property type="molecule type" value="Genomic_DNA"/>
</dbReference>
<dbReference type="PANTHER" id="PTHR48207:SF3">
    <property type="entry name" value="SUCCINATE--HYDROXYMETHYLGLUTARATE COA-TRANSFERASE"/>
    <property type="match status" value="1"/>
</dbReference>
<keyword evidence="3" id="KW-1185">Reference proteome</keyword>
<evidence type="ECO:0000313" key="2">
    <source>
        <dbReference type="EMBL" id="CEI82933.1"/>
    </source>
</evidence>
<dbReference type="PANTHER" id="PTHR48207">
    <property type="entry name" value="SUCCINATE--HYDROXYMETHYLGLUTARATE COA-TRANSFERASE"/>
    <property type="match status" value="1"/>
</dbReference>
<evidence type="ECO:0000256" key="1">
    <source>
        <dbReference type="ARBA" id="ARBA00022679"/>
    </source>
</evidence>
<name>A0A0A1MIN1_9BACI</name>
<dbReference type="STRING" id="545501.BN997_02822"/>
<reference evidence="2 3" key="1">
    <citation type="submission" date="2014-11" db="EMBL/GenBank/DDBJ databases">
        <authorList>
            <person name="Urmite Genomes Urmite Genomes"/>
        </authorList>
    </citation>
    <scope>NUCLEOTIDE SEQUENCE [LARGE SCALE GENOMIC DNA]</scope>
    <source>
        <strain evidence="2 3">Oc5</strain>
    </source>
</reference>
<accession>A0A0A1MIN1</accession>
<dbReference type="RefSeq" id="WP_042533035.1">
    <property type="nucleotide sequence ID" value="NZ_CDGG01000001.1"/>
</dbReference>
<dbReference type="GO" id="GO:0008410">
    <property type="term" value="F:CoA-transferase activity"/>
    <property type="evidence" value="ECO:0007669"/>
    <property type="project" value="TreeGrafter"/>
</dbReference>
<dbReference type="InterPro" id="IPR003673">
    <property type="entry name" value="CoA-Trfase_fam_III"/>
</dbReference>
<dbReference type="SUPFAM" id="SSF89796">
    <property type="entry name" value="CoA-transferase family III (CaiB/BaiF)"/>
    <property type="match status" value="1"/>
</dbReference>
<dbReference type="Proteomes" id="UP000040453">
    <property type="component" value="Unassembled WGS sequence"/>
</dbReference>
<dbReference type="Gene3D" id="3.30.1540.10">
    <property type="entry name" value="formyl-coa transferase, domain 3"/>
    <property type="match status" value="1"/>
</dbReference>
<proteinExistence type="predicted"/>
<dbReference type="InterPro" id="IPR023606">
    <property type="entry name" value="CoA-Trfase_III_dom_1_sf"/>
</dbReference>
<keyword evidence="1 2" id="KW-0808">Transferase</keyword>
<organism evidence="2 3">
    <name type="scientific">Oceanobacillus oncorhynchi</name>
    <dbReference type="NCBI Taxonomy" id="545501"/>
    <lineage>
        <taxon>Bacteria</taxon>
        <taxon>Bacillati</taxon>
        <taxon>Bacillota</taxon>
        <taxon>Bacilli</taxon>
        <taxon>Bacillales</taxon>
        <taxon>Bacillaceae</taxon>
        <taxon>Oceanobacillus</taxon>
    </lineage>
</organism>
<dbReference type="InterPro" id="IPR044855">
    <property type="entry name" value="CoA-Trfase_III_dom3_sf"/>
</dbReference>
<gene>
    <name evidence="2" type="primary">frc_2</name>
    <name evidence="2" type="ORF">BN997_02822</name>
</gene>
<dbReference type="Gene3D" id="3.40.50.10540">
    <property type="entry name" value="Crotonobetainyl-coa:carnitine coa-transferase, domain 1"/>
    <property type="match status" value="1"/>
</dbReference>
<dbReference type="Pfam" id="PF02515">
    <property type="entry name" value="CoA_transf_3"/>
    <property type="match status" value="1"/>
</dbReference>
<dbReference type="AlphaFoldDB" id="A0A0A1MIN1"/>
<dbReference type="OrthoDB" id="9797653at2"/>
<evidence type="ECO:0000313" key="3">
    <source>
        <dbReference type="Proteomes" id="UP000040453"/>
    </source>
</evidence>
<dbReference type="InterPro" id="IPR050483">
    <property type="entry name" value="CoA-transferase_III_domain"/>
</dbReference>